<evidence type="ECO:0000313" key="5">
    <source>
        <dbReference type="Proteomes" id="UP000288805"/>
    </source>
</evidence>
<dbReference type="Proteomes" id="UP000288805">
    <property type="component" value="Unassembled WGS sequence"/>
</dbReference>
<keyword evidence="3" id="KW-0443">Lipid metabolism</keyword>
<dbReference type="GO" id="GO:0016042">
    <property type="term" value="P:lipid catabolic process"/>
    <property type="evidence" value="ECO:0007669"/>
    <property type="project" value="UniProtKB-KW"/>
</dbReference>
<dbReference type="GO" id="GO:0016787">
    <property type="term" value="F:hydrolase activity"/>
    <property type="evidence" value="ECO:0007669"/>
    <property type="project" value="UniProtKB-KW"/>
</dbReference>
<protein>
    <submittedName>
        <fullName evidence="4">GDSL esterase/lipase</fullName>
    </submittedName>
</protein>
<evidence type="ECO:0000313" key="4">
    <source>
        <dbReference type="EMBL" id="RVW37031.1"/>
    </source>
</evidence>
<evidence type="ECO:0000256" key="2">
    <source>
        <dbReference type="ARBA" id="ARBA00022963"/>
    </source>
</evidence>
<gene>
    <name evidence="4" type="primary">VvCHDh000467_9</name>
    <name evidence="4" type="ORF">CK203_102387</name>
</gene>
<dbReference type="EMBL" id="QGNW01001550">
    <property type="protein sequence ID" value="RVW37031.1"/>
    <property type="molecule type" value="Genomic_DNA"/>
</dbReference>
<name>A0A438DNJ5_VITVI</name>
<keyword evidence="2" id="KW-0442">Lipid degradation</keyword>
<accession>A0A438DNJ5</accession>
<dbReference type="PANTHER" id="PTHR46020">
    <property type="entry name" value="OSJNBB0059K02.9 PROTEIN"/>
    <property type="match status" value="1"/>
</dbReference>
<dbReference type="PANTHER" id="PTHR46020:SF4">
    <property type="entry name" value="OS04G0650200 PROTEIN"/>
    <property type="match status" value="1"/>
</dbReference>
<reference evidence="4 5" key="1">
    <citation type="journal article" date="2018" name="PLoS Genet.">
        <title>Population sequencing reveals clonal diversity and ancestral inbreeding in the grapevine cultivar Chardonnay.</title>
        <authorList>
            <person name="Roach M.J."/>
            <person name="Johnson D.L."/>
            <person name="Bohlmann J."/>
            <person name="van Vuuren H.J."/>
            <person name="Jones S.J."/>
            <person name="Pretorius I.S."/>
            <person name="Schmidt S.A."/>
            <person name="Borneman A.R."/>
        </authorList>
    </citation>
    <scope>NUCLEOTIDE SEQUENCE [LARGE SCALE GENOMIC DNA]</scope>
    <source>
        <strain evidence="5">cv. Chardonnay</strain>
        <tissue evidence="4">Leaf</tissue>
    </source>
</reference>
<dbReference type="AlphaFoldDB" id="A0A438DNJ5"/>
<evidence type="ECO:0000256" key="3">
    <source>
        <dbReference type="ARBA" id="ARBA00023098"/>
    </source>
</evidence>
<proteinExistence type="predicted"/>
<keyword evidence="1" id="KW-0378">Hydrolase</keyword>
<comment type="caution">
    <text evidence="4">The sequence shown here is derived from an EMBL/GenBank/DDBJ whole genome shotgun (WGS) entry which is preliminary data.</text>
</comment>
<evidence type="ECO:0000256" key="1">
    <source>
        <dbReference type="ARBA" id="ARBA00022801"/>
    </source>
</evidence>
<sequence>MGIKSPTPYRYRKLRSIKYGMNFAYGGTGVFDTLVAAPNKTKQIDLFEQLLKEKLYTKDGLKFSTALVSVSGNDYGIYLARGGSPQGLPAFIVSVVKQLGLDRQRNLAALFHNLLLTSMVEELKPESKFVVLDMYDAFMSAMKKHENGTGSSFIIHLRLGLRNFKVEESIEAMLHRHGLACNFLSSRIFCRKRFQTVVGKFLIHVSALCRRSRLLKNQ</sequence>
<organism evidence="4 5">
    <name type="scientific">Vitis vinifera</name>
    <name type="common">Grape</name>
    <dbReference type="NCBI Taxonomy" id="29760"/>
    <lineage>
        <taxon>Eukaryota</taxon>
        <taxon>Viridiplantae</taxon>
        <taxon>Streptophyta</taxon>
        <taxon>Embryophyta</taxon>
        <taxon>Tracheophyta</taxon>
        <taxon>Spermatophyta</taxon>
        <taxon>Magnoliopsida</taxon>
        <taxon>eudicotyledons</taxon>
        <taxon>Gunneridae</taxon>
        <taxon>Pentapetalae</taxon>
        <taxon>rosids</taxon>
        <taxon>Vitales</taxon>
        <taxon>Vitaceae</taxon>
        <taxon>Viteae</taxon>
        <taxon>Vitis</taxon>
    </lineage>
</organism>